<dbReference type="EMBL" id="BK010471">
    <property type="protein sequence ID" value="DAB41557.1"/>
    <property type="molecule type" value="Genomic_DNA"/>
</dbReference>
<proteinExistence type="predicted"/>
<dbReference type="GeneID" id="75576106"/>
<name>A0A348JCR2_9CAUD</name>
<sequence>MVKIEFYYKSADKDKTEAMQEAIDIALFGTNVQCNFKNLPDHLILEDMILEKAVAGKNITEYPTCIIYRDDTEYKRYSNSVTWEELRNDINYLTGDEPTRQTNNIFVEAFIDEHDCITRAKCADAIAWMWKYQNTKVEYIQTNVDNPNKFAVVIKDSWRTYATYVYSDSLTTEMIKNTLLRVPNTIKEAVKNNAIVL</sequence>
<dbReference type="RefSeq" id="YP_010509444.1">
    <property type="nucleotide sequence ID" value="NC_067194.1"/>
</dbReference>
<accession>A0A348JCR2</accession>
<protein>
    <submittedName>
        <fullName evidence="1">Uncharacterized protein</fullName>
    </submittedName>
</protein>
<evidence type="ECO:0000313" key="1">
    <source>
        <dbReference type="EMBL" id="DAB41557.1"/>
    </source>
</evidence>
<evidence type="ECO:0000313" key="2">
    <source>
        <dbReference type="Proteomes" id="UP001097704"/>
    </source>
</evidence>
<organism evidence="1 2">
    <name type="scientific">Carjivirus communis</name>
    <dbReference type="NCBI Taxonomy" id="2955582"/>
    <lineage>
        <taxon>Viruses</taxon>
        <taxon>Duplodnaviria</taxon>
        <taxon>Heunggongvirae</taxon>
        <taxon>Uroviricota</taxon>
        <taxon>Caudoviricetes</taxon>
        <taxon>Crassvirales</taxon>
        <taxon>Intestiviridae</taxon>
        <taxon>Crudevirinae</taxon>
        <taxon>Carjivirus</taxon>
    </lineage>
</organism>
<dbReference type="Proteomes" id="UP001097704">
    <property type="component" value="Segment"/>
</dbReference>
<reference evidence="1 2" key="1">
    <citation type="journal article" date="2014" name="Nat. Commun.">
        <title>A highly abundant bacteriophage discovered in the unknown sequences of human faecal metagenomes.</title>
        <authorList>
            <person name="Dutilh B.E."/>
            <person name="Cassman N."/>
            <person name="McNair K."/>
            <person name="Sanchez S.E."/>
            <person name="Silva G.G."/>
            <person name="Boling L."/>
            <person name="Barr J.J."/>
            <person name="Speth D.R."/>
            <person name="Seguritan V."/>
            <person name="Aziz R.K."/>
            <person name="Felts B."/>
            <person name="Dinsdale E.A."/>
            <person name="Mokili J.L."/>
            <person name="Edwards R.A."/>
        </authorList>
    </citation>
    <scope>NUCLEOTIDE SEQUENCE [LARGE SCALE GENOMIC DNA]</scope>
</reference>
<gene>
    <name evidence="1" type="primary">KP06_gp38</name>
</gene>
<keyword evidence="2" id="KW-1185">Reference proteome</keyword>
<dbReference type="KEGG" id="vg:75576106"/>